<reference evidence="2" key="1">
    <citation type="submission" date="2019-08" db="EMBL/GenBank/DDBJ databases">
        <authorList>
            <person name="Kucharzyk K."/>
            <person name="Murdoch R.W."/>
            <person name="Higgins S."/>
            <person name="Loffler F."/>
        </authorList>
    </citation>
    <scope>NUCLEOTIDE SEQUENCE</scope>
</reference>
<evidence type="ECO:0000256" key="1">
    <source>
        <dbReference type="SAM" id="MobiDB-lite"/>
    </source>
</evidence>
<feature type="compositionally biased region" description="Low complexity" evidence="1">
    <location>
        <begin position="27"/>
        <end position="39"/>
    </location>
</feature>
<name>A0A644YQA9_9ZZZZ</name>
<dbReference type="AlphaFoldDB" id="A0A644YQA9"/>
<evidence type="ECO:0000313" key="2">
    <source>
        <dbReference type="EMBL" id="MPM30051.1"/>
    </source>
</evidence>
<proteinExistence type="predicted"/>
<feature type="region of interest" description="Disordered" evidence="1">
    <location>
        <begin position="27"/>
        <end position="62"/>
    </location>
</feature>
<sequence length="512" mass="52074">MTSTPTTVASSTRRIAALVPAGRARSAAASEVASSAPGADAGREPSRSRGVPRSGPAPVLVCPWSATPSSVADQVRKSRGETREGAAARVLGGLVQLLLDAQQLVVLGDTVGTGRSAGLDLATAAGDREVGDGDVLGLTGTVRHHRPETVAVREVDGVQGLGQRTDLVHLDQQGVGGLLVDAALQALDVGDEQVVADQLDLVTDLGGDLLPAFPVLLVQRVLDGDDREAVDPLLVDGDHLVGGLLGALEDVLAVLVELGGGDVERHRDVLARLQAGGDDGLGDQLQGGDVGRQVRGEAALVTQAGGQALGLEDLLEGVVDARAPLEGLPEGGGADRGDHELLDVHVGVGVGATVEDVHHRHGKDVGRRTADVAVERQVGRLCGGVGDGQRDAEDGVGAQLALVRGAVEFEHGLVEEALLGGLEAQQLGGDLLDDVLDGLQDALAAVARIVAVTQLDGLELPGRSAGRDVGAALGVVVEDDLDLDSRVAARVENLAGVDEFDACHGGCLSISL</sequence>
<comment type="caution">
    <text evidence="2">The sequence shown here is derived from an EMBL/GenBank/DDBJ whole genome shotgun (WGS) entry which is preliminary data.</text>
</comment>
<dbReference type="EMBL" id="VSSQ01005680">
    <property type="protein sequence ID" value="MPM30051.1"/>
    <property type="molecule type" value="Genomic_DNA"/>
</dbReference>
<dbReference type="AntiFam" id="ANF00127">
    <property type="entry name" value="Shadow ORF (opposite eno)"/>
</dbReference>
<protein>
    <submittedName>
        <fullName evidence="2">Uncharacterized protein</fullName>
    </submittedName>
</protein>
<accession>A0A644YQA9</accession>
<gene>
    <name evidence="2" type="ORF">SDC9_76593</name>
</gene>
<organism evidence="2">
    <name type="scientific">bioreactor metagenome</name>
    <dbReference type="NCBI Taxonomy" id="1076179"/>
    <lineage>
        <taxon>unclassified sequences</taxon>
        <taxon>metagenomes</taxon>
        <taxon>ecological metagenomes</taxon>
    </lineage>
</organism>